<dbReference type="PANTHER" id="PTHR43542:SF1">
    <property type="entry name" value="METHYLTRANSFERASE"/>
    <property type="match status" value="1"/>
</dbReference>
<dbReference type="EMBL" id="FOWZ01000005">
    <property type="protein sequence ID" value="SFP40049.1"/>
    <property type="molecule type" value="Genomic_DNA"/>
</dbReference>
<dbReference type="PANTHER" id="PTHR43542">
    <property type="entry name" value="METHYLTRANSFERASE"/>
    <property type="match status" value="1"/>
</dbReference>
<gene>
    <name evidence="3" type="ORF">SAMN04488060_2695</name>
</gene>
<evidence type="ECO:0000256" key="1">
    <source>
        <dbReference type="ARBA" id="ARBA00022603"/>
    </source>
</evidence>
<keyword evidence="2 3" id="KW-0808">Transferase</keyword>
<dbReference type="CDD" id="cd02440">
    <property type="entry name" value="AdoMet_MTases"/>
    <property type="match status" value="1"/>
</dbReference>
<dbReference type="GO" id="GO:0031167">
    <property type="term" value="P:rRNA methylation"/>
    <property type="evidence" value="ECO:0007669"/>
    <property type="project" value="InterPro"/>
</dbReference>
<evidence type="ECO:0000313" key="4">
    <source>
        <dbReference type="Proteomes" id="UP000199331"/>
    </source>
</evidence>
<evidence type="ECO:0000256" key="2">
    <source>
        <dbReference type="ARBA" id="ARBA00022679"/>
    </source>
</evidence>
<dbReference type="RefSeq" id="WP_090482891.1">
    <property type="nucleotide sequence ID" value="NZ_FOWZ01000005.1"/>
</dbReference>
<keyword evidence="1 3" id="KW-0489">Methyltransferase</keyword>
<dbReference type="OrthoDB" id="9803017at2"/>
<accession>A0A1I5Q1H7</accession>
<protein>
    <submittedName>
        <fullName evidence="3">16S rRNA (Guanine966-N2)-methyltransferase</fullName>
    </submittedName>
</protein>
<dbReference type="GO" id="GO:0008168">
    <property type="term" value="F:methyltransferase activity"/>
    <property type="evidence" value="ECO:0007669"/>
    <property type="project" value="UniProtKB-KW"/>
</dbReference>
<organism evidence="3 4">
    <name type="scientific">Qipengyuania nanhaisediminis</name>
    <dbReference type="NCBI Taxonomy" id="604088"/>
    <lineage>
        <taxon>Bacteria</taxon>
        <taxon>Pseudomonadati</taxon>
        <taxon>Pseudomonadota</taxon>
        <taxon>Alphaproteobacteria</taxon>
        <taxon>Sphingomonadales</taxon>
        <taxon>Erythrobacteraceae</taxon>
        <taxon>Qipengyuania</taxon>
    </lineage>
</organism>
<name>A0A1I5Q1H7_9SPHN</name>
<dbReference type="NCBIfam" id="TIGR00095">
    <property type="entry name" value="16S rRNA (guanine(966)-N(2))-methyltransferase RsmD"/>
    <property type="match status" value="1"/>
</dbReference>
<dbReference type="STRING" id="604088.SAMN04488060_2695"/>
<evidence type="ECO:0000313" key="3">
    <source>
        <dbReference type="EMBL" id="SFP40049.1"/>
    </source>
</evidence>
<dbReference type="AlphaFoldDB" id="A0A1I5Q1H7"/>
<keyword evidence="4" id="KW-1185">Reference proteome</keyword>
<dbReference type="InterPro" id="IPR004398">
    <property type="entry name" value="RNA_MeTrfase_RsmD"/>
</dbReference>
<dbReference type="PIRSF" id="PIRSF004553">
    <property type="entry name" value="CHP00095"/>
    <property type="match status" value="1"/>
</dbReference>
<dbReference type="Proteomes" id="UP000199331">
    <property type="component" value="Unassembled WGS sequence"/>
</dbReference>
<dbReference type="InterPro" id="IPR029063">
    <property type="entry name" value="SAM-dependent_MTases_sf"/>
</dbReference>
<sequence>MRIIAGDWRGRKLVAPKGEGTRPTADRTRETLFNMLASRLGSFEGLSVLDLFAGSGALGIEALSRGAEHCLFVEQDPDAVKAIKANIAALDARKRSTVQAGSVMSLGPAKATHDLILLDPPYDTGAGQVALDRMLRLGWIGPATWIALETHKREEIKLRGLAIEAERVVGKAKLTILRLAD</sequence>
<proteinExistence type="predicted"/>
<dbReference type="Gene3D" id="3.40.50.150">
    <property type="entry name" value="Vaccinia Virus protein VP39"/>
    <property type="match status" value="1"/>
</dbReference>
<dbReference type="SUPFAM" id="SSF53335">
    <property type="entry name" value="S-adenosyl-L-methionine-dependent methyltransferases"/>
    <property type="match status" value="1"/>
</dbReference>
<reference evidence="4" key="1">
    <citation type="submission" date="2016-10" db="EMBL/GenBank/DDBJ databases">
        <authorList>
            <person name="Varghese N."/>
            <person name="Submissions S."/>
        </authorList>
    </citation>
    <scope>NUCLEOTIDE SEQUENCE [LARGE SCALE GENOMIC DNA]</scope>
    <source>
        <strain evidence="4">CGMCC 1.7715</strain>
    </source>
</reference>
<dbReference type="Pfam" id="PF03602">
    <property type="entry name" value="Cons_hypoth95"/>
    <property type="match status" value="1"/>
</dbReference>